<dbReference type="PANTHER" id="PTHR19848:SF8">
    <property type="entry name" value="F-BOX AND WD REPEAT DOMAIN CONTAINING 7"/>
    <property type="match status" value="1"/>
</dbReference>
<dbReference type="PROSITE" id="PS50082">
    <property type="entry name" value="WD_REPEATS_2"/>
    <property type="match status" value="1"/>
</dbReference>
<keyword evidence="2" id="KW-0677">Repeat</keyword>
<reference evidence="5" key="1">
    <citation type="submission" date="2021-01" db="EMBL/GenBank/DDBJ databases">
        <authorList>
            <person name="Corre E."/>
            <person name="Pelletier E."/>
            <person name="Niang G."/>
            <person name="Scheremetjew M."/>
            <person name="Finn R."/>
            <person name="Kale V."/>
            <person name="Holt S."/>
            <person name="Cochrane G."/>
            <person name="Meng A."/>
            <person name="Brown T."/>
            <person name="Cohen L."/>
        </authorList>
    </citation>
    <scope>NUCLEOTIDE SEQUENCE</scope>
    <source>
        <strain evidence="5">CCMP2877</strain>
    </source>
</reference>
<feature type="compositionally biased region" description="Low complexity" evidence="4">
    <location>
        <begin position="16"/>
        <end position="25"/>
    </location>
</feature>
<feature type="region of interest" description="Disordered" evidence="4">
    <location>
        <begin position="48"/>
        <end position="85"/>
    </location>
</feature>
<name>A0A7S1TU37_9STRA</name>
<dbReference type="PANTHER" id="PTHR19848">
    <property type="entry name" value="WD40 REPEAT PROTEIN"/>
    <property type="match status" value="1"/>
</dbReference>
<feature type="region of interest" description="Disordered" evidence="4">
    <location>
        <begin position="288"/>
        <end position="392"/>
    </location>
</feature>
<keyword evidence="1 3" id="KW-0853">WD repeat</keyword>
<feature type="compositionally biased region" description="Basic and acidic residues" evidence="4">
    <location>
        <begin position="344"/>
        <end position="362"/>
    </location>
</feature>
<feature type="compositionally biased region" description="Acidic residues" evidence="4">
    <location>
        <begin position="371"/>
        <end position="392"/>
    </location>
</feature>
<evidence type="ECO:0000256" key="4">
    <source>
        <dbReference type="SAM" id="MobiDB-lite"/>
    </source>
</evidence>
<evidence type="ECO:0000256" key="1">
    <source>
        <dbReference type="ARBA" id="ARBA00022574"/>
    </source>
</evidence>
<dbReference type="InterPro" id="IPR015943">
    <property type="entry name" value="WD40/YVTN_repeat-like_dom_sf"/>
</dbReference>
<organism evidence="5">
    <name type="scientific">Phaeomonas parva</name>
    <dbReference type="NCBI Taxonomy" id="124430"/>
    <lineage>
        <taxon>Eukaryota</taxon>
        <taxon>Sar</taxon>
        <taxon>Stramenopiles</taxon>
        <taxon>Ochrophyta</taxon>
        <taxon>Pinguiophyceae</taxon>
        <taxon>Pinguiochrysidales</taxon>
        <taxon>Pinguiochrysidaceae</taxon>
        <taxon>Phaeomonas</taxon>
    </lineage>
</organism>
<protein>
    <recommendedName>
        <fullName evidence="6">Anaphase-promoting complex subunit 4 WD40 domain-containing protein</fullName>
    </recommendedName>
</protein>
<proteinExistence type="predicted"/>
<accession>A0A7S1TU37</accession>
<evidence type="ECO:0000256" key="3">
    <source>
        <dbReference type="PROSITE-ProRule" id="PRU00221"/>
    </source>
</evidence>
<gene>
    <name evidence="5" type="ORF">PPAR1163_LOCUS4083</name>
</gene>
<evidence type="ECO:0000313" key="5">
    <source>
        <dbReference type="EMBL" id="CAD9245734.1"/>
    </source>
</evidence>
<dbReference type="AlphaFoldDB" id="A0A7S1TU37"/>
<dbReference type="SUPFAM" id="SSF50998">
    <property type="entry name" value="Quinoprotein alcohol dehydrogenase-like"/>
    <property type="match status" value="1"/>
</dbReference>
<evidence type="ECO:0008006" key="6">
    <source>
        <dbReference type="Google" id="ProtNLM"/>
    </source>
</evidence>
<dbReference type="Gene3D" id="2.130.10.10">
    <property type="entry name" value="YVTN repeat-like/Quinoprotein amine dehydrogenase"/>
    <property type="match status" value="2"/>
</dbReference>
<dbReference type="InterPro" id="IPR011047">
    <property type="entry name" value="Quinoprotein_ADH-like_sf"/>
</dbReference>
<dbReference type="EMBL" id="HBGJ01006583">
    <property type="protein sequence ID" value="CAD9245734.1"/>
    <property type="molecule type" value="Transcribed_RNA"/>
</dbReference>
<feature type="compositionally biased region" description="Polar residues" evidence="4">
    <location>
        <begin position="1"/>
        <end position="11"/>
    </location>
</feature>
<evidence type="ECO:0000256" key="2">
    <source>
        <dbReference type="ARBA" id="ARBA00022737"/>
    </source>
</evidence>
<feature type="compositionally biased region" description="Low complexity" evidence="4">
    <location>
        <begin position="48"/>
        <end position="68"/>
    </location>
</feature>
<feature type="repeat" description="WD" evidence="3">
    <location>
        <begin position="207"/>
        <end position="246"/>
    </location>
</feature>
<sequence length="424" mass="44273">MNDLYSPTSFGPSMGAPAPARSSFSAPAASTDVSDLYAGAFGQQAVGSAPAPASSFSAPAPAPVSSRGGRTGRRGHSTNTTPNTAAAGVVASTGISDGCIRLWDLADGAARRVIPAFQAGVDDVALHPDGAHCVAVGSDRETLFRGAIKVFDAQSGALVRRMRQLHGGLARSVVISDCGGFVLSSSDEATLNILVHDFRSGELLHALEGHSAHVRQLCVQGALLASVSHDRTVRVWRWREGTCAEVLSQLPESASACVQMDQSACGKARVRVGDGVCMGAGGRWIANTTTTTLPEERRAKVPKPPPVTIPGAGAAGASPPPSPPELVATDSEASSLASPSSFLDDEHSPSRAQRGADRRAASDADLYYDAYDTEDSSDGEEEDDDADLSADETELFEVLGEKPRARRRSHSIIHGWARFSHHSL</sequence>
<feature type="compositionally biased region" description="Low complexity" evidence="4">
    <location>
        <begin position="331"/>
        <end position="341"/>
    </location>
</feature>
<dbReference type="InterPro" id="IPR001680">
    <property type="entry name" value="WD40_rpt"/>
</dbReference>
<dbReference type="SMART" id="SM00320">
    <property type="entry name" value="WD40"/>
    <property type="match status" value="3"/>
</dbReference>
<dbReference type="Pfam" id="PF00400">
    <property type="entry name" value="WD40"/>
    <property type="match status" value="1"/>
</dbReference>
<feature type="region of interest" description="Disordered" evidence="4">
    <location>
        <begin position="1"/>
        <end position="25"/>
    </location>
</feature>